<dbReference type="InterPro" id="IPR002110">
    <property type="entry name" value="Ankyrin_rpt"/>
</dbReference>
<accession>A0A9D4KPH4</accession>
<dbReference type="InterPro" id="IPR050776">
    <property type="entry name" value="Ank_Repeat/CDKN_Inhibitor"/>
</dbReference>
<dbReference type="AlphaFoldDB" id="A0A9D4KPH4"/>
<dbReference type="SUPFAM" id="SSF48403">
    <property type="entry name" value="Ankyrin repeat"/>
    <property type="match status" value="1"/>
</dbReference>
<keyword evidence="1" id="KW-0677">Repeat</keyword>
<dbReference type="PANTHER" id="PTHR24201:SF17">
    <property type="entry name" value="ANKYRIN REPEAT DOMAIN-CONTAINING PROTEIN 10-LIKE ISOFORM X1"/>
    <property type="match status" value="1"/>
</dbReference>
<reference evidence="4" key="1">
    <citation type="journal article" date="2019" name="bioRxiv">
        <title>The Genome of the Zebra Mussel, Dreissena polymorpha: A Resource for Invasive Species Research.</title>
        <authorList>
            <person name="McCartney M.A."/>
            <person name="Auch B."/>
            <person name="Kono T."/>
            <person name="Mallez S."/>
            <person name="Zhang Y."/>
            <person name="Obille A."/>
            <person name="Becker A."/>
            <person name="Abrahante J.E."/>
            <person name="Garbe J."/>
            <person name="Badalamenti J.P."/>
            <person name="Herman A."/>
            <person name="Mangelson H."/>
            <person name="Liachko I."/>
            <person name="Sullivan S."/>
            <person name="Sone E.D."/>
            <person name="Koren S."/>
            <person name="Silverstein K.A.T."/>
            <person name="Beckman K.B."/>
            <person name="Gohl D.M."/>
        </authorList>
    </citation>
    <scope>NUCLEOTIDE SEQUENCE</scope>
    <source>
        <strain evidence="4">Duluth1</strain>
        <tissue evidence="4">Whole animal</tissue>
    </source>
</reference>
<dbReference type="PROSITE" id="PS50297">
    <property type="entry name" value="ANK_REP_REGION"/>
    <property type="match status" value="3"/>
</dbReference>
<name>A0A9D4KPH4_DREPO</name>
<dbReference type="Pfam" id="PF12796">
    <property type="entry name" value="Ank_2"/>
    <property type="match status" value="2"/>
</dbReference>
<dbReference type="EMBL" id="JAIWYP010000004">
    <property type="protein sequence ID" value="KAH3843229.1"/>
    <property type="molecule type" value="Genomic_DNA"/>
</dbReference>
<protein>
    <recommendedName>
        <fullName evidence="6">Ankyrin repeat domain-containing protein 10</fullName>
    </recommendedName>
</protein>
<dbReference type="GO" id="GO:0005634">
    <property type="term" value="C:nucleus"/>
    <property type="evidence" value="ECO:0007669"/>
    <property type="project" value="TreeGrafter"/>
</dbReference>
<feature type="repeat" description="ANK" evidence="3">
    <location>
        <begin position="88"/>
        <end position="120"/>
    </location>
</feature>
<feature type="repeat" description="ANK" evidence="3">
    <location>
        <begin position="121"/>
        <end position="153"/>
    </location>
</feature>
<reference evidence="4" key="2">
    <citation type="submission" date="2020-11" db="EMBL/GenBank/DDBJ databases">
        <authorList>
            <person name="McCartney M.A."/>
            <person name="Auch B."/>
            <person name="Kono T."/>
            <person name="Mallez S."/>
            <person name="Becker A."/>
            <person name="Gohl D.M."/>
            <person name="Silverstein K.A.T."/>
            <person name="Koren S."/>
            <person name="Bechman K.B."/>
            <person name="Herman A."/>
            <person name="Abrahante J.E."/>
            <person name="Garbe J."/>
        </authorList>
    </citation>
    <scope>NUCLEOTIDE SEQUENCE</scope>
    <source>
        <strain evidence="4">Duluth1</strain>
        <tissue evidence="4">Whole animal</tissue>
    </source>
</reference>
<comment type="caution">
    <text evidence="4">The sequence shown here is derived from an EMBL/GenBank/DDBJ whole genome shotgun (WGS) entry which is preliminary data.</text>
</comment>
<keyword evidence="5" id="KW-1185">Reference proteome</keyword>
<feature type="repeat" description="ANK" evidence="3">
    <location>
        <begin position="54"/>
        <end position="86"/>
    </location>
</feature>
<organism evidence="4 5">
    <name type="scientific">Dreissena polymorpha</name>
    <name type="common">Zebra mussel</name>
    <name type="synonym">Mytilus polymorpha</name>
    <dbReference type="NCBI Taxonomy" id="45954"/>
    <lineage>
        <taxon>Eukaryota</taxon>
        <taxon>Metazoa</taxon>
        <taxon>Spiralia</taxon>
        <taxon>Lophotrochozoa</taxon>
        <taxon>Mollusca</taxon>
        <taxon>Bivalvia</taxon>
        <taxon>Autobranchia</taxon>
        <taxon>Heteroconchia</taxon>
        <taxon>Euheterodonta</taxon>
        <taxon>Imparidentia</taxon>
        <taxon>Neoheterodontei</taxon>
        <taxon>Myida</taxon>
        <taxon>Dreissenoidea</taxon>
        <taxon>Dreissenidae</taxon>
        <taxon>Dreissena</taxon>
    </lineage>
</organism>
<evidence type="ECO:0000313" key="5">
    <source>
        <dbReference type="Proteomes" id="UP000828390"/>
    </source>
</evidence>
<evidence type="ECO:0008006" key="6">
    <source>
        <dbReference type="Google" id="ProtNLM"/>
    </source>
</evidence>
<evidence type="ECO:0000313" key="4">
    <source>
        <dbReference type="EMBL" id="KAH3843229.1"/>
    </source>
</evidence>
<dbReference type="PROSITE" id="PS50088">
    <property type="entry name" value="ANK_REPEAT"/>
    <property type="match status" value="3"/>
</dbReference>
<dbReference type="Proteomes" id="UP000828390">
    <property type="component" value="Unassembled WGS sequence"/>
</dbReference>
<dbReference type="PANTHER" id="PTHR24201">
    <property type="entry name" value="ANK_REP_REGION DOMAIN-CONTAINING PROTEIN"/>
    <property type="match status" value="1"/>
</dbReference>
<evidence type="ECO:0000256" key="3">
    <source>
        <dbReference type="PROSITE-ProRule" id="PRU00023"/>
    </source>
</evidence>
<evidence type="ECO:0000256" key="1">
    <source>
        <dbReference type="ARBA" id="ARBA00022737"/>
    </source>
</evidence>
<dbReference type="SMART" id="SM00248">
    <property type="entry name" value="ANK"/>
    <property type="match status" value="5"/>
</dbReference>
<dbReference type="Gene3D" id="1.25.40.20">
    <property type="entry name" value="Ankyrin repeat-containing domain"/>
    <property type="match status" value="2"/>
</dbReference>
<proteinExistence type="predicted"/>
<evidence type="ECO:0000256" key="2">
    <source>
        <dbReference type="ARBA" id="ARBA00023043"/>
    </source>
</evidence>
<gene>
    <name evidence="4" type="ORF">DPMN_116740</name>
</gene>
<sequence length="386" mass="42364">MSFSLLNENWSNLCEGILVQNFPLHRSCRDGDIEQLNSLLSTGNVNLYEEDDFYGWTPIHWAAYFGKLQCLMRLLENGGSCDATTERLNQTPAHIAAYGGHCHCLKWLLHCGATINRQDYMGETPIHKAARTGSMECVSLLVSQGARLSVRNQSGNTACEVAASSGYQECANYIEQAAHLQAQSSTIHPTQNGFNHAQLNGRSSPEGQSSTQTHFISTNTYHSHPYYAQNGGISNGVHIPLSNDLNLSNNNNENCDMEMGDTCDELPFRNGVSNRDVLLNNGVSQNLVPLAGKKRGREDFDHGCFKRAKNEVAESMASKSKFTGWLYNNGHVIRSHVPSGQMITSEGHMTGANSMTAVSESMVEHMSTVTVQQGYDSMLVNSMGSD</sequence>
<dbReference type="InterPro" id="IPR036770">
    <property type="entry name" value="Ankyrin_rpt-contain_sf"/>
</dbReference>
<keyword evidence="2 3" id="KW-0040">ANK repeat</keyword>